<dbReference type="GeneID" id="93790098"/>
<accession>A0A7Z7QQ45</accession>
<dbReference type="EMBL" id="POVK01000009">
    <property type="protein sequence ID" value="NHA33671.1"/>
    <property type="molecule type" value="Genomic_DNA"/>
</dbReference>
<dbReference type="Gene3D" id="1.20.120.440">
    <property type="entry name" value="YppE-like"/>
    <property type="match status" value="1"/>
</dbReference>
<dbReference type="EMBL" id="UHEF01000001">
    <property type="protein sequence ID" value="SUM88909.1"/>
    <property type="molecule type" value="Genomic_DNA"/>
</dbReference>
<dbReference type="Proteomes" id="UP000572988">
    <property type="component" value="Unassembled WGS sequence"/>
</dbReference>
<dbReference type="SUPFAM" id="SSF140415">
    <property type="entry name" value="YppE-like"/>
    <property type="match status" value="1"/>
</dbReference>
<name>A0A7Z7QQ45_STASC</name>
<evidence type="ECO:0000313" key="3">
    <source>
        <dbReference type="EMBL" id="SUM88909.1"/>
    </source>
</evidence>
<organism evidence="3">
    <name type="scientific">Staphylococcus schleiferi</name>
    <dbReference type="NCBI Taxonomy" id="1295"/>
    <lineage>
        <taxon>Bacteria</taxon>
        <taxon>Bacillati</taxon>
        <taxon>Bacillota</taxon>
        <taxon>Bacilli</taxon>
        <taxon>Bacillales</taxon>
        <taxon>Staphylococcaceae</taxon>
        <taxon>Staphylococcus</taxon>
    </lineage>
</organism>
<dbReference type="EMBL" id="LR962863">
    <property type="protein sequence ID" value="CAD7359751.1"/>
    <property type="molecule type" value="Genomic_DNA"/>
</dbReference>
<proteinExistence type="predicted"/>
<reference evidence="3" key="2">
    <citation type="submission" date="2018-06" db="EMBL/GenBank/DDBJ databases">
        <authorList>
            <consortium name="Pathogen Informatics"/>
            <person name="Doyle S."/>
        </authorList>
    </citation>
    <scope>NUCLEOTIDE SEQUENCE [LARGE SCALE GENOMIC DNA]</scope>
    <source>
        <strain evidence="3">NCTC12218</strain>
    </source>
</reference>
<dbReference type="Pfam" id="PF08807">
    <property type="entry name" value="DUF1798"/>
    <property type="match status" value="1"/>
</dbReference>
<reference evidence="2 5" key="1">
    <citation type="submission" date="2018-01" db="EMBL/GenBank/DDBJ databases">
        <title>Complete genome sequence of Staphylococcus Scheliferi isolated from human.</title>
        <authorList>
            <person name="Abouelkhair M.A."/>
            <person name="Bemis D.A."/>
            <person name="Kania S.A."/>
        </authorList>
    </citation>
    <scope>NUCLEOTIDE SEQUENCE [LARGE SCALE GENOMIC DNA]</scope>
    <source>
        <strain evidence="2 5">ATCC 43808</strain>
    </source>
</reference>
<evidence type="ECO:0000313" key="2">
    <source>
        <dbReference type="EMBL" id="NHA33671.1"/>
    </source>
</evidence>
<gene>
    <name evidence="2" type="ORF">C1O36_03890</name>
    <name evidence="3" type="ORF">NCTC12218_01410</name>
</gene>
<dbReference type="RefSeq" id="WP_016425089.1">
    <property type="nucleotide sequence ID" value="NZ_CABKRV010000001.1"/>
</dbReference>
<evidence type="ECO:0000313" key="5">
    <source>
        <dbReference type="Proteomes" id="UP000572988"/>
    </source>
</evidence>
<dbReference type="InterPro" id="IPR014913">
    <property type="entry name" value="YppE-like"/>
</dbReference>
<dbReference type="Proteomes" id="UP000264146">
    <property type="component" value="Chromosome"/>
</dbReference>
<dbReference type="InterPro" id="IPR023351">
    <property type="entry name" value="YppE-like_sf"/>
</dbReference>
<dbReference type="AlphaFoldDB" id="A0A7Z7QQ45"/>
<evidence type="ECO:0000313" key="1">
    <source>
        <dbReference type="EMBL" id="CAD7359751.1"/>
    </source>
</evidence>
<reference evidence="1 4" key="3">
    <citation type="submission" date="2020-11" db="EMBL/GenBank/DDBJ databases">
        <authorList>
            <consortium name="Pathogen Informatics"/>
        </authorList>
    </citation>
    <scope>NUCLEOTIDE SEQUENCE [LARGE SCALE GENOMIC DNA]</scope>
    <source>
        <strain evidence="1 4">NCTC12218</strain>
    </source>
</reference>
<protein>
    <submittedName>
        <fullName evidence="3">Bacterial domain of uncharacterized function (DUF1798)</fullName>
    </submittedName>
    <submittedName>
        <fullName evidence="2">DUF1798 domain-containing protein</fullName>
    </submittedName>
</protein>
<keyword evidence="5" id="KW-1185">Reference proteome</keyword>
<sequence>MQSAIEKLLDDLNHISLRYQQAREGHPFEFYEDIAPFVAQVDQDVASLNLYENQIQDLPYFNRQKFVRMQSLISELAISCHQSTTSKKIFIDRFKAVQHDLNYLIQNGGHKDV</sequence>
<evidence type="ECO:0000313" key="4">
    <source>
        <dbReference type="Proteomes" id="UP000264146"/>
    </source>
</evidence>